<reference evidence="1" key="1">
    <citation type="submission" date="2021-01" db="EMBL/GenBank/DDBJ databases">
        <title>Chromosome-level genome assembly of a human fungal pathogen reveals clustering of transcriptionally co-regulated genes.</title>
        <authorList>
            <person name="Voorhies M."/>
            <person name="Cohen S."/>
            <person name="Shea T.P."/>
            <person name="Petrus S."/>
            <person name="Munoz J.F."/>
            <person name="Poplawski S."/>
            <person name="Goldman W.E."/>
            <person name="Michael T."/>
            <person name="Cuomo C.A."/>
            <person name="Sil A."/>
            <person name="Beyhan S."/>
        </authorList>
    </citation>
    <scope>NUCLEOTIDE SEQUENCE</scope>
    <source>
        <strain evidence="1">H88</strain>
    </source>
</reference>
<evidence type="ECO:0000313" key="2">
    <source>
        <dbReference type="Proteomes" id="UP000663419"/>
    </source>
</evidence>
<organism evidence="1 2">
    <name type="scientific">Ajellomyces capsulatus (strain H88)</name>
    <name type="common">Darling's disease fungus</name>
    <name type="synonym">Histoplasma capsulatum</name>
    <dbReference type="NCBI Taxonomy" id="544711"/>
    <lineage>
        <taxon>Eukaryota</taxon>
        <taxon>Fungi</taxon>
        <taxon>Dikarya</taxon>
        <taxon>Ascomycota</taxon>
        <taxon>Pezizomycotina</taxon>
        <taxon>Eurotiomycetes</taxon>
        <taxon>Eurotiomycetidae</taxon>
        <taxon>Onygenales</taxon>
        <taxon>Ajellomycetaceae</taxon>
        <taxon>Histoplasma</taxon>
    </lineage>
</organism>
<gene>
    <name evidence="1" type="ORF">I7I53_00826</name>
</gene>
<accession>A0A8A1LNQ1</accession>
<dbReference type="Proteomes" id="UP000663419">
    <property type="component" value="Chromosome 3"/>
</dbReference>
<protein>
    <submittedName>
        <fullName evidence="1">Uncharacterized protein</fullName>
    </submittedName>
</protein>
<evidence type="ECO:0000313" key="1">
    <source>
        <dbReference type="EMBL" id="QSS53537.1"/>
    </source>
</evidence>
<sequence>MHTSRTQLLANTIRLTNATLFSVNECHRVPHRLDICVAGFKCKNEPSSTPTLRLVDLANMRIRPTRHHEPLFSHL</sequence>
<dbReference type="AlphaFoldDB" id="A0A8A1LNQ1"/>
<name>A0A8A1LNQ1_AJEC8</name>
<proteinExistence type="predicted"/>
<dbReference type="EMBL" id="CP069104">
    <property type="protein sequence ID" value="QSS53537.1"/>
    <property type="molecule type" value="Genomic_DNA"/>
</dbReference>
<dbReference type="VEuPathDB" id="FungiDB:I7I53_00826"/>